<comment type="similarity">
    <text evidence="5">Belongs to the Prp family.</text>
</comment>
<keyword evidence="1" id="KW-0690">Ribosome biogenesis</keyword>
<reference evidence="7 8" key="1">
    <citation type="submission" date="2020-08" db="EMBL/GenBank/DDBJ databases">
        <title>Genome public.</title>
        <authorList>
            <person name="Liu C."/>
            <person name="Sun Q."/>
        </authorList>
    </citation>
    <scope>NUCLEOTIDE SEQUENCE [LARGE SCALE GENOMIC DNA]</scope>
    <source>
        <strain evidence="7 8">NSJ-13</strain>
    </source>
</reference>
<dbReference type="InterPro" id="IPR007422">
    <property type="entry name" value="Peptidase_Prp"/>
</dbReference>
<dbReference type="GO" id="GO:0008233">
    <property type="term" value="F:peptidase activity"/>
    <property type="evidence" value="ECO:0007669"/>
    <property type="project" value="UniProtKB-KW"/>
</dbReference>
<dbReference type="Pfam" id="PF04327">
    <property type="entry name" value="Peptidase_Prp"/>
    <property type="match status" value="1"/>
</dbReference>
<name>A0ABR7G7A6_9FIRM</name>
<dbReference type="PANTHER" id="PTHR39178">
    <property type="entry name" value="HYPOTHETICAL RIBOSOME-ASSOCIATED PROTEIN"/>
    <property type="match status" value="1"/>
</dbReference>
<evidence type="ECO:0000256" key="5">
    <source>
        <dbReference type="ARBA" id="ARBA00044503"/>
    </source>
</evidence>
<keyword evidence="3" id="KW-0378">Hydrolase</keyword>
<evidence type="ECO:0000313" key="8">
    <source>
        <dbReference type="Proteomes" id="UP000631576"/>
    </source>
</evidence>
<dbReference type="InterPro" id="IPR036764">
    <property type="entry name" value="Peptidase_Prp_sf"/>
</dbReference>
<keyword evidence="8" id="KW-1185">Reference proteome</keyword>
<protein>
    <recommendedName>
        <fullName evidence="6">Ribosomal processing cysteine protease Prp</fullName>
    </recommendedName>
</protein>
<sequence>MINVTIYVDEKQTYTGFDVIGHAGYDEYGHDIVCAAASVLIINTLNSIESFTEDETSCVSDEDTGNIEFRFTKTPGHDAQLLMKSMVLGLQSMEEDDSYKPYIDIIFEEV</sequence>
<dbReference type="SUPFAM" id="SSF118010">
    <property type="entry name" value="TM1457-like"/>
    <property type="match status" value="1"/>
</dbReference>
<keyword evidence="4" id="KW-0788">Thiol protease</keyword>
<accession>A0ABR7G7A6</accession>
<dbReference type="GO" id="GO:0006508">
    <property type="term" value="P:proteolysis"/>
    <property type="evidence" value="ECO:0007669"/>
    <property type="project" value="UniProtKB-KW"/>
</dbReference>
<dbReference type="RefSeq" id="WP_118723653.1">
    <property type="nucleotide sequence ID" value="NZ_JACOPE010000001.1"/>
</dbReference>
<dbReference type="PANTHER" id="PTHR39178:SF1">
    <property type="entry name" value="RIBOSOMAL-PROCESSING CYSTEINE PROTEASE PRP"/>
    <property type="match status" value="1"/>
</dbReference>
<dbReference type="EMBL" id="JACOPE010000001">
    <property type="protein sequence ID" value="MBC5683327.1"/>
    <property type="molecule type" value="Genomic_DNA"/>
</dbReference>
<evidence type="ECO:0000256" key="2">
    <source>
        <dbReference type="ARBA" id="ARBA00022670"/>
    </source>
</evidence>
<evidence type="ECO:0000313" key="7">
    <source>
        <dbReference type="EMBL" id="MBC5683327.1"/>
    </source>
</evidence>
<comment type="caution">
    <text evidence="7">The sequence shown here is derived from an EMBL/GenBank/DDBJ whole genome shotgun (WGS) entry which is preliminary data.</text>
</comment>
<evidence type="ECO:0000256" key="4">
    <source>
        <dbReference type="ARBA" id="ARBA00022807"/>
    </source>
</evidence>
<proteinExistence type="inferred from homology"/>
<evidence type="ECO:0000256" key="1">
    <source>
        <dbReference type="ARBA" id="ARBA00022517"/>
    </source>
</evidence>
<dbReference type="Gene3D" id="3.30.70.1490">
    <property type="entry name" value="Cysteine protease Prp"/>
    <property type="match status" value="1"/>
</dbReference>
<evidence type="ECO:0000256" key="3">
    <source>
        <dbReference type="ARBA" id="ARBA00022801"/>
    </source>
</evidence>
<gene>
    <name evidence="7" type="ORF">H8S40_07050</name>
</gene>
<organism evidence="7 8">
    <name type="scientific">Ruminococcus hominis</name>
    <dbReference type="NCBI Taxonomy" id="2763065"/>
    <lineage>
        <taxon>Bacteria</taxon>
        <taxon>Bacillati</taxon>
        <taxon>Bacillota</taxon>
        <taxon>Clostridia</taxon>
        <taxon>Eubacteriales</taxon>
        <taxon>Oscillospiraceae</taxon>
        <taxon>Ruminococcus</taxon>
    </lineage>
</organism>
<dbReference type="Proteomes" id="UP000631576">
    <property type="component" value="Unassembled WGS sequence"/>
</dbReference>
<evidence type="ECO:0000256" key="6">
    <source>
        <dbReference type="ARBA" id="ARBA00044538"/>
    </source>
</evidence>
<keyword evidence="2 7" id="KW-0645">Protease</keyword>
<dbReference type="CDD" id="cd16332">
    <property type="entry name" value="Prp-like"/>
    <property type="match status" value="1"/>
</dbReference>